<proteinExistence type="predicted"/>
<protein>
    <recommendedName>
        <fullName evidence="3">NACHT domain-containing protein</fullName>
    </recommendedName>
</protein>
<dbReference type="AlphaFoldDB" id="A0A9W8IUM8"/>
<accession>A0A9W8IUM8</accession>
<evidence type="ECO:0000313" key="1">
    <source>
        <dbReference type="EMBL" id="KAJ2921014.1"/>
    </source>
</evidence>
<gene>
    <name evidence="1" type="ORF">H1R20_g16075</name>
</gene>
<evidence type="ECO:0008006" key="3">
    <source>
        <dbReference type="Google" id="ProtNLM"/>
    </source>
</evidence>
<keyword evidence="2" id="KW-1185">Reference proteome</keyword>
<reference evidence="1" key="1">
    <citation type="submission" date="2022-06" db="EMBL/GenBank/DDBJ databases">
        <title>Genome Sequence of Candolleomyces eurysporus.</title>
        <authorList>
            <person name="Buettner E."/>
        </authorList>
    </citation>
    <scope>NUCLEOTIDE SEQUENCE</scope>
    <source>
        <strain evidence="1">VTCC 930004</strain>
    </source>
</reference>
<dbReference type="InterPro" id="IPR027417">
    <property type="entry name" value="P-loop_NTPase"/>
</dbReference>
<name>A0A9W8IUM8_9AGAR</name>
<comment type="caution">
    <text evidence="1">The sequence shown here is derived from an EMBL/GenBank/DDBJ whole genome shotgun (WGS) entry which is preliminary data.</text>
</comment>
<organism evidence="1 2">
    <name type="scientific">Candolleomyces eurysporus</name>
    <dbReference type="NCBI Taxonomy" id="2828524"/>
    <lineage>
        <taxon>Eukaryota</taxon>
        <taxon>Fungi</taxon>
        <taxon>Dikarya</taxon>
        <taxon>Basidiomycota</taxon>
        <taxon>Agaricomycotina</taxon>
        <taxon>Agaricomycetes</taxon>
        <taxon>Agaricomycetidae</taxon>
        <taxon>Agaricales</taxon>
        <taxon>Agaricineae</taxon>
        <taxon>Psathyrellaceae</taxon>
        <taxon>Candolleomyces</taxon>
    </lineage>
</organism>
<dbReference type="PANTHER" id="PTHR10039">
    <property type="entry name" value="AMELOGENIN"/>
    <property type="match status" value="1"/>
</dbReference>
<dbReference type="EMBL" id="JANBPK010001695">
    <property type="protein sequence ID" value="KAJ2921014.1"/>
    <property type="molecule type" value="Genomic_DNA"/>
</dbReference>
<evidence type="ECO:0000313" key="2">
    <source>
        <dbReference type="Proteomes" id="UP001140091"/>
    </source>
</evidence>
<feature type="non-terminal residue" evidence="1">
    <location>
        <position position="635"/>
    </location>
</feature>
<dbReference type="Proteomes" id="UP001140091">
    <property type="component" value="Unassembled WGS sequence"/>
</dbReference>
<sequence>MRASIDATLKGEPDLLSPFVSVTMQMQRLVYDPVKAATKRVNLIKSFAKTSYVIVLDAIDECEAWEQVVDFLDQAVKIFKENPGLPLRFLITGRIEDHLQLRVDANRIQTIDLAQNTTKEDLTLYIQSLFGTPNWPSPTELNSLAEKSKGSFAAAKGLVGFIQGALINFDDLTPAQRLQLVLGTDSQNLNTFYARIFVDSQELPYFMDVLSAIALLKTPLSIPAISHFLGIFEYEVITVLSSIPTLVTIPGRNNAPITFSHESLREFLLDEQRSGPFHVRTDVLKEMAYKFLDVALVHYENLSEIQWMLPLDESIPEAIIQWPKNLDLILETDPSFDLSGFDSRYRQILTRMQIMPHFFNVIAIIALSDNPVLFGDILSILQLDVEDVSLIIYGLTPILRRGPGQKKFSETISLADQCQFRHQSIRDFLLDPFRAEDLHISPTHYTHIAQRHLSIMFGLPHTFVTAKPFFVDWPKYLALAVQHDPLFDREVLQEPYDPVAPMRRAIESLRGWRTAFTVELKADELASMLANVELAIHAIEMRIPRSFENLENLITVTNGVERSCNVIMSRNTVSIIDILDGFRKILSDSTISSRLCMKRGCCVGIQVERHFKVGGSNRFVMSLYQYPTELSVTPA</sequence>
<dbReference type="PANTHER" id="PTHR10039:SF14">
    <property type="entry name" value="NACHT DOMAIN-CONTAINING PROTEIN"/>
    <property type="match status" value="1"/>
</dbReference>
<dbReference type="OrthoDB" id="1577640at2759"/>
<dbReference type="SUPFAM" id="SSF52540">
    <property type="entry name" value="P-loop containing nucleoside triphosphate hydrolases"/>
    <property type="match status" value="1"/>
</dbReference>